<comment type="caution">
    <text evidence="2">The sequence shown here is derived from an EMBL/GenBank/DDBJ whole genome shotgun (WGS) entry which is preliminary data.</text>
</comment>
<dbReference type="AlphaFoldDB" id="A0A934S183"/>
<dbReference type="EMBL" id="JAENIL010000044">
    <property type="protein sequence ID" value="MBK1879285.1"/>
    <property type="molecule type" value="Genomic_DNA"/>
</dbReference>
<gene>
    <name evidence="2" type="ORF">JIN87_20530</name>
</gene>
<keyword evidence="1" id="KW-1133">Transmembrane helix</keyword>
<name>A0A934S183_9BACT</name>
<feature type="transmembrane region" description="Helical" evidence="1">
    <location>
        <begin position="16"/>
        <end position="35"/>
    </location>
</feature>
<keyword evidence="3" id="KW-1185">Reference proteome</keyword>
<evidence type="ECO:0000313" key="3">
    <source>
        <dbReference type="Proteomes" id="UP000617628"/>
    </source>
</evidence>
<reference evidence="2" key="1">
    <citation type="submission" date="2021-01" db="EMBL/GenBank/DDBJ databases">
        <title>Modified the classification status of verrucomicrobia.</title>
        <authorList>
            <person name="Feng X."/>
        </authorList>
    </citation>
    <scope>NUCLEOTIDE SEQUENCE</scope>
    <source>
        <strain evidence="2">KCTC 13126</strain>
    </source>
</reference>
<keyword evidence="1" id="KW-0472">Membrane</keyword>
<dbReference type="Proteomes" id="UP000617628">
    <property type="component" value="Unassembled WGS sequence"/>
</dbReference>
<dbReference type="RefSeq" id="WP_200357497.1">
    <property type="nucleotide sequence ID" value="NZ_JAENIL010000044.1"/>
</dbReference>
<evidence type="ECO:0000256" key="1">
    <source>
        <dbReference type="SAM" id="Phobius"/>
    </source>
</evidence>
<accession>A0A934S183</accession>
<sequence>MNDAKNTGKKGGWRTLGIWVTLTFVGLASAWYFLIKIASENAPEPVPLEQSK</sequence>
<proteinExistence type="predicted"/>
<protein>
    <submittedName>
        <fullName evidence="2">Uncharacterized protein</fullName>
    </submittedName>
</protein>
<organism evidence="2 3">
    <name type="scientific">Pelagicoccus mobilis</name>
    <dbReference type="NCBI Taxonomy" id="415221"/>
    <lineage>
        <taxon>Bacteria</taxon>
        <taxon>Pseudomonadati</taxon>
        <taxon>Verrucomicrobiota</taxon>
        <taxon>Opitutia</taxon>
        <taxon>Puniceicoccales</taxon>
        <taxon>Pelagicoccaceae</taxon>
        <taxon>Pelagicoccus</taxon>
    </lineage>
</organism>
<keyword evidence="1" id="KW-0812">Transmembrane</keyword>
<evidence type="ECO:0000313" key="2">
    <source>
        <dbReference type="EMBL" id="MBK1879285.1"/>
    </source>
</evidence>